<comment type="function">
    <text evidence="1">Probably involved in the RNA silencing pathway and required for the generation of small interfering RNAs (siRNAs).</text>
</comment>
<keyword evidence="1" id="KW-0694">RNA-binding</keyword>
<dbReference type="AlphaFoldDB" id="A0ABD3RJF2"/>
<dbReference type="Pfam" id="PF05183">
    <property type="entry name" value="RdRP"/>
    <property type="match status" value="2"/>
</dbReference>
<dbReference type="GO" id="GO:0031047">
    <property type="term" value="P:regulatory ncRNA-mediated gene silencing"/>
    <property type="evidence" value="ECO:0007669"/>
    <property type="project" value="UniProtKB-KW"/>
</dbReference>
<comment type="caution">
    <text evidence="3">The sequence shown here is derived from an EMBL/GenBank/DDBJ whole genome shotgun (WGS) entry which is preliminary data.</text>
</comment>
<comment type="similarity">
    <text evidence="1">Belongs to the RdRP family.</text>
</comment>
<sequence length="406" mass="47179">MVPNWFSSIINLIHSKKIDVNRVQVTPIKVYFFSPDVNISNYVLRHFENDIDNIFCNVDVGFNSIRNVAKYAERLYQSFGSSTKTLSVSKHDIEYILDVELISDCFARSVTDKYEFKDFLLSAFQIRSSSSSMMLSLRPNMLKYDSKNSKLDKEILKCGYKPNEEPFILMMLQTFRQMMGCLDETKTLEYKQGYLVKGELVVANNPCLYPGDIRALKVVDVEALHYMVYCVDFQRNGSYSDLIPPIKETKPLNYNLAPSVQLDHDVTIESWITMPISSQKTIYDSFLPRTPSLLIKEPEMTFSNSCVDLANKLRMSHTHMVKDYPNFMEKTNDITYQLHNAIKKLYREVKSTNQTKPLNYNLAPSVQPDHDVTIEVMVYFDSYNTEVLLKLCIFIFHFIKILYDHI</sequence>
<comment type="catalytic activity">
    <reaction evidence="1">
        <text>RNA(n) + a ribonucleoside 5'-triphosphate = RNA(n+1) + diphosphate</text>
        <dbReference type="Rhea" id="RHEA:21248"/>
        <dbReference type="Rhea" id="RHEA-COMP:14527"/>
        <dbReference type="Rhea" id="RHEA-COMP:17342"/>
        <dbReference type="ChEBI" id="CHEBI:33019"/>
        <dbReference type="ChEBI" id="CHEBI:61557"/>
        <dbReference type="ChEBI" id="CHEBI:140395"/>
        <dbReference type="EC" id="2.7.7.48"/>
    </reaction>
</comment>
<keyword evidence="1" id="KW-0808">Transferase</keyword>
<keyword evidence="1" id="KW-0548">Nucleotidyltransferase</keyword>
<dbReference type="GO" id="GO:0003968">
    <property type="term" value="F:RNA-directed RNA polymerase activity"/>
    <property type="evidence" value="ECO:0007669"/>
    <property type="project" value="UniProtKB-KW"/>
</dbReference>
<keyword evidence="1" id="KW-0943">RNA-mediated gene silencing</keyword>
<dbReference type="EC" id="2.7.7.48" evidence="1"/>
<keyword evidence="1" id="KW-0696">RNA-directed RNA polymerase</keyword>
<evidence type="ECO:0000313" key="3">
    <source>
        <dbReference type="EMBL" id="KAL3812452.1"/>
    </source>
</evidence>
<dbReference type="InterPro" id="IPR007855">
    <property type="entry name" value="RDRP"/>
</dbReference>
<dbReference type="InterPro" id="IPR057596">
    <property type="entry name" value="RDRP_core"/>
</dbReference>
<protein>
    <recommendedName>
        <fullName evidence="1">RNA-dependent RNA polymerase</fullName>
        <ecNumber evidence="1">2.7.7.48</ecNumber>
    </recommendedName>
</protein>
<accession>A0ABD3RJF2</accession>
<dbReference type="PANTHER" id="PTHR23079:SF1">
    <property type="entry name" value="RNA-DEPENDENT RNA POLYMERASE 1"/>
    <property type="match status" value="1"/>
</dbReference>
<gene>
    <name evidence="3" type="ORF">ACJIZ3_013720</name>
</gene>
<proteinExistence type="inferred from homology"/>
<evidence type="ECO:0000259" key="2">
    <source>
        <dbReference type="Pfam" id="PF05183"/>
    </source>
</evidence>
<dbReference type="EMBL" id="JBJXBP010000008">
    <property type="protein sequence ID" value="KAL3812452.1"/>
    <property type="molecule type" value="Genomic_DNA"/>
</dbReference>
<dbReference type="GO" id="GO:0003723">
    <property type="term" value="F:RNA binding"/>
    <property type="evidence" value="ECO:0007669"/>
    <property type="project" value="UniProtKB-KW"/>
</dbReference>
<reference evidence="3 4" key="1">
    <citation type="submission" date="2024-12" db="EMBL/GenBank/DDBJ databases">
        <title>The unique morphological basis and parallel evolutionary history of personate flowers in Penstemon.</title>
        <authorList>
            <person name="Depatie T.H."/>
            <person name="Wessinger C.A."/>
        </authorList>
    </citation>
    <scope>NUCLEOTIDE SEQUENCE [LARGE SCALE GENOMIC DNA]</scope>
    <source>
        <strain evidence="3">WTNN_2</strain>
        <tissue evidence="3">Leaf</tissue>
    </source>
</reference>
<feature type="domain" description="RDRP core" evidence="2">
    <location>
        <begin position="177"/>
        <end position="238"/>
    </location>
</feature>
<dbReference type="PANTHER" id="PTHR23079">
    <property type="entry name" value="RNA-DEPENDENT RNA POLYMERASE"/>
    <property type="match status" value="1"/>
</dbReference>
<organism evidence="3 4">
    <name type="scientific">Penstemon smallii</name>
    <dbReference type="NCBI Taxonomy" id="265156"/>
    <lineage>
        <taxon>Eukaryota</taxon>
        <taxon>Viridiplantae</taxon>
        <taxon>Streptophyta</taxon>
        <taxon>Embryophyta</taxon>
        <taxon>Tracheophyta</taxon>
        <taxon>Spermatophyta</taxon>
        <taxon>Magnoliopsida</taxon>
        <taxon>eudicotyledons</taxon>
        <taxon>Gunneridae</taxon>
        <taxon>Pentapetalae</taxon>
        <taxon>asterids</taxon>
        <taxon>lamiids</taxon>
        <taxon>Lamiales</taxon>
        <taxon>Plantaginaceae</taxon>
        <taxon>Cheloneae</taxon>
        <taxon>Penstemon</taxon>
    </lineage>
</organism>
<keyword evidence="4" id="KW-1185">Reference proteome</keyword>
<dbReference type="Proteomes" id="UP001634393">
    <property type="component" value="Unassembled WGS sequence"/>
</dbReference>
<evidence type="ECO:0000256" key="1">
    <source>
        <dbReference type="RuleBase" id="RU363098"/>
    </source>
</evidence>
<name>A0ABD3RJF2_9LAMI</name>
<evidence type="ECO:0000313" key="4">
    <source>
        <dbReference type="Proteomes" id="UP001634393"/>
    </source>
</evidence>
<feature type="domain" description="RDRP core" evidence="2">
    <location>
        <begin position="62"/>
        <end position="162"/>
    </location>
</feature>